<evidence type="ECO:0000256" key="1">
    <source>
        <dbReference type="SAM" id="MobiDB-lite"/>
    </source>
</evidence>
<feature type="compositionally biased region" description="Low complexity" evidence="1">
    <location>
        <begin position="58"/>
        <end position="70"/>
    </location>
</feature>
<comment type="caution">
    <text evidence="3">The sequence shown here is derived from an EMBL/GenBank/DDBJ whole genome shotgun (WGS) entry which is preliminary data.</text>
</comment>
<organism evidence="3 4">
    <name type="scientific">Nocardiopsis rhodophaea</name>
    <dbReference type="NCBI Taxonomy" id="280238"/>
    <lineage>
        <taxon>Bacteria</taxon>
        <taxon>Bacillati</taxon>
        <taxon>Actinomycetota</taxon>
        <taxon>Actinomycetes</taxon>
        <taxon>Streptosporangiales</taxon>
        <taxon>Nocardiopsidaceae</taxon>
        <taxon>Nocardiopsis</taxon>
    </lineage>
</organism>
<name>A0ABN2SB33_9ACTN</name>
<dbReference type="EMBL" id="BAAAPC010000002">
    <property type="protein sequence ID" value="GAA1983226.1"/>
    <property type="molecule type" value="Genomic_DNA"/>
</dbReference>
<gene>
    <name evidence="3" type="ORF">GCM10009799_05580</name>
</gene>
<evidence type="ECO:0000313" key="3">
    <source>
        <dbReference type="EMBL" id="GAA1983226.1"/>
    </source>
</evidence>
<feature type="signal peptide" evidence="2">
    <location>
        <begin position="1"/>
        <end position="21"/>
    </location>
</feature>
<keyword evidence="2" id="KW-0732">Signal</keyword>
<reference evidence="3 4" key="1">
    <citation type="journal article" date="2019" name="Int. J. Syst. Evol. Microbiol.">
        <title>The Global Catalogue of Microorganisms (GCM) 10K type strain sequencing project: providing services to taxonomists for standard genome sequencing and annotation.</title>
        <authorList>
            <consortium name="The Broad Institute Genomics Platform"/>
            <consortium name="The Broad Institute Genome Sequencing Center for Infectious Disease"/>
            <person name="Wu L."/>
            <person name="Ma J."/>
        </authorList>
    </citation>
    <scope>NUCLEOTIDE SEQUENCE [LARGE SCALE GENOMIC DNA]</scope>
    <source>
        <strain evidence="3 4">JCM 15313</strain>
    </source>
</reference>
<protein>
    <submittedName>
        <fullName evidence="3">Uncharacterized protein</fullName>
    </submittedName>
</protein>
<dbReference type="RefSeq" id="WP_344099331.1">
    <property type="nucleotide sequence ID" value="NZ_BAAAPC010000002.1"/>
</dbReference>
<feature type="region of interest" description="Disordered" evidence="1">
    <location>
        <begin position="26"/>
        <end position="177"/>
    </location>
</feature>
<proteinExistence type="predicted"/>
<feature type="chain" id="PRO_5045238442" evidence="2">
    <location>
        <begin position="22"/>
        <end position="177"/>
    </location>
</feature>
<feature type="compositionally biased region" description="Low complexity" evidence="1">
    <location>
        <begin position="137"/>
        <end position="147"/>
    </location>
</feature>
<evidence type="ECO:0000256" key="2">
    <source>
        <dbReference type="SAM" id="SignalP"/>
    </source>
</evidence>
<dbReference type="Proteomes" id="UP001501585">
    <property type="component" value="Unassembled WGS sequence"/>
</dbReference>
<feature type="compositionally biased region" description="Acidic residues" evidence="1">
    <location>
        <begin position="74"/>
        <end position="92"/>
    </location>
</feature>
<evidence type="ECO:0000313" key="4">
    <source>
        <dbReference type="Proteomes" id="UP001501585"/>
    </source>
</evidence>
<accession>A0ABN2SB33</accession>
<sequence>MRLAGAGLLAVVLVFAGAALAAFDLSGAPEGSKGDDAPRDASISELQGNDDDSAPLEPSVDPSPVSVGSTTKEEGEDETEEDEDDTEEESPESESGTGPEASERDAVTSGPQHPKDPQSDGAAEDPAQSSNPETALDPAPDTTSDSGSDSEPEPEPEPTKDDSGGNDDSCTAWWLFC</sequence>
<keyword evidence="4" id="KW-1185">Reference proteome</keyword>